<reference evidence="2 3" key="1">
    <citation type="submission" date="2015-02" db="EMBL/GenBank/DDBJ databases">
        <title>Single-cell genomics of uncultivated deep-branching MTB reveals a conserved set of magnetosome genes.</title>
        <authorList>
            <person name="Kolinko S."/>
            <person name="Richter M."/>
            <person name="Glockner F.O."/>
            <person name="Brachmann A."/>
            <person name="Schuler D."/>
        </authorList>
    </citation>
    <scope>NUCLEOTIDE SEQUENCE [LARGE SCALE GENOMIC DNA]</scope>
    <source>
        <strain evidence="2">TM-1</strain>
    </source>
</reference>
<dbReference type="AlphaFoldDB" id="A0A0F3H3K3"/>
<feature type="signal peptide" evidence="1">
    <location>
        <begin position="1"/>
        <end position="24"/>
    </location>
</feature>
<comment type="caution">
    <text evidence="2">The sequence shown here is derived from an EMBL/GenBank/DDBJ whole genome shotgun (WGS) entry which is preliminary data.</text>
</comment>
<evidence type="ECO:0000313" key="2">
    <source>
        <dbReference type="EMBL" id="KJU87523.1"/>
    </source>
</evidence>
<evidence type="ECO:0000256" key="1">
    <source>
        <dbReference type="SAM" id="SignalP"/>
    </source>
</evidence>
<organism evidence="2 3">
    <name type="scientific">Candidatus Magnetobacterium bavaricum</name>
    <dbReference type="NCBI Taxonomy" id="29290"/>
    <lineage>
        <taxon>Bacteria</taxon>
        <taxon>Pseudomonadati</taxon>
        <taxon>Nitrospirota</taxon>
        <taxon>Thermodesulfovibrionia</taxon>
        <taxon>Thermodesulfovibrionales</taxon>
        <taxon>Candidatus Magnetobacteriaceae</taxon>
        <taxon>Candidatus Magnetobacterium</taxon>
    </lineage>
</organism>
<keyword evidence="3" id="KW-1185">Reference proteome</keyword>
<accession>A0A0F3H3K3</accession>
<keyword evidence="1" id="KW-0732">Signal</keyword>
<evidence type="ECO:0000313" key="3">
    <source>
        <dbReference type="Proteomes" id="UP000033423"/>
    </source>
</evidence>
<dbReference type="EMBL" id="LACI01000131">
    <property type="protein sequence ID" value="KJU87523.1"/>
    <property type="molecule type" value="Genomic_DNA"/>
</dbReference>
<proteinExistence type="predicted"/>
<dbReference type="Proteomes" id="UP000033423">
    <property type="component" value="Unassembled WGS sequence"/>
</dbReference>
<sequence length="299" mass="32175">MTKSLTFVRVPSTLMLPIIPSSLATLFVGNTSGCKLSIRHTVTSMARASFAPINTPNCLGVPPVPGPSPSIANMPSSMFMAGLSVMYIYNRSWAKWSLLSPILKCHCGFLMPTTQPNKFLTARVMPICIWVFSFGRFMMQSASSACRASSVSLNCRPSTALSPRRGSTLVLSVNSASVTSRPLSASVIPVSLAIRLNLPMPGLSITSGRAPCCRTYSTTARTTSGCVVIACSTEAARRILGLMTTVLSAAITPVSRAVRISKISVLRRSYSYEDSLTITLYMSYHNSSHLLMLSPYIVL</sequence>
<name>A0A0F3H3K3_9BACT</name>
<gene>
    <name evidence="2" type="ORF">MBAV_000282</name>
</gene>
<feature type="chain" id="PRO_5002461206" evidence="1">
    <location>
        <begin position="25"/>
        <end position="299"/>
    </location>
</feature>
<protein>
    <submittedName>
        <fullName evidence="2">Secreted protein</fullName>
    </submittedName>
</protein>